<evidence type="ECO:0000313" key="14">
    <source>
        <dbReference type="EMBL" id="WAR19687.1"/>
    </source>
</evidence>
<dbReference type="Gene3D" id="1.20.5.650">
    <property type="entry name" value="Single helix bin"/>
    <property type="match status" value="1"/>
</dbReference>
<feature type="region of interest" description="Disordered" evidence="12">
    <location>
        <begin position="588"/>
        <end position="626"/>
    </location>
</feature>
<dbReference type="InterPro" id="IPR013763">
    <property type="entry name" value="Cyclin-like_dom"/>
</dbReference>
<evidence type="ECO:0000256" key="12">
    <source>
        <dbReference type="SAM" id="MobiDB-lite"/>
    </source>
</evidence>
<keyword evidence="9" id="KW-0539">Nucleus</keyword>
<evidence type="ECO:0000256" key="3">
    <source>
        <dbReference type="ARBA" id="ARBA00022723"/>
    </source>
</evidence>
<dbReference type="SUPFAM" id="SSF47954">
    <property type="entry name" value="Cyclin-like"/>
    <property type="match status" value="2"/>
</dbReference>
<reference evidence="14" key="1">
    <citation type="submission" date="2022-11" db="EMBL/GenBank/DDBJ databases">
        <title>Centuries of genome instability and evolution in soft-shell clam transmissible cancer (bioRxiv).</title>
        <authorList>
            <person name="Hart S.F.M."/>
            <person name="Yonemitsu M.A."/>
            <person name="Giersch R.M."/>
            <person name="Beal B.F."/>
            <person name="Arriagada G."/>
            <person name="Davis B.W."/>
            <person name="Ostrander E.A."/>
            <person name="Goff S.P."/>
            <person name="Metzger M.J."/>
        </authorList>
    </citation>
    <scope>NUCLEOTIDE SEQUENCE</scope>
    <source>
        <strain evidence="14">MELC-2E11</strain>
        <tissue evidence="14">Siphon/mantle</tissue>
    </source>
</reference>
<keyword evidence="6" id="KW-0805">Transcription regulation</keyword>
<keyword evidence="4 11" id="KW-0863">Zinc-finger</keyword>
<evidence type="ECO:0000256" key="6">
    <source>
        <dbReference type="ARBA" id="ARBA00023015"/>
    </source>
</evidence>
<dbReference type="Gene3D" id="1.10.472.10">
    <property type="entry name" value="Cyclin-like"/>
    <property type="match status" value="2"/>
</dbReference>
<feature type="compositionally biased region" description="Basic and acidic residues" evidence="12">
    <location>
        <begin position="471"/>
        <end position="483"/>
    </location>
</feature>
<dbReference type="CDD" id="cd20554">
    <property type="entry name" value="CYCLIN_TFIIIB90_rpt2"/>
    <property type="match status" value="1"/>
</dbReference>
<protein>
    <recommendedName>
        <fullName evidence="10">B-related factor 1</fullName>
    </recommendedName>
</protein>
<feature type="compositionally biased region" description="Polar residues" evidence="12">
    <location>
        <begin position="280"/>
        <end position="292"/>
    </location>
</feature>
<dbReference type="Pfam" id="PF08271">
    <property type="entry name" value="Zn_Ribbon_TF"/>
    <property type="match status" value="1"/>
</dbReference>
<dbReference type="SUPFAM" id="SSF57783">
    <property type="entry name" value="Zinc beta-ribbon"/>
    <property type="match status" value="1"/>
</dbReference>
<dbReference type="Pfam" id="PF00382">
    <property type="entry name" value="TFIIB"/>
    <property type="match status" value="2"/>
</dbReference>
<dbReference type="InterPro" id="IPR011665">
    <property type="entry name" value="BRF1_TBP-bd_dom"/>
</dbReference>
<dbReference type="Proteomes" id="UP001164746">
    <property type="component" value="Chromosome 11"/>
</dbReference>
<feature type="region of interest" description="Disordered" evidence="12">
    <location>
        <begin position="471"/>
        <end position="503"/>
    </location>
</feature>
<evidence type="ECO:0000256" key="9">
    <source>
        <dbReference type="ARBA" id="ARBA00023242"/>
    </source>
</evidence>
<dbReference type="EMBL" id="CP111022">
    <property type="protein sequence ID" value="WAR19687.1"/>
    <property type="molecule type" value="Genomic_DNA"/>
</dbReference>
<keyword evidence="3" id="KW-0479">Metal-binding</keyword>
<evidence type="ECO:0000256" key="4">
    <source>
        <dbReference type="ARBA" id="ARBA00022771"/>
    </source>
</evidence>
<sequence>MSSRMCNQCGCTDIDIDSARGDAVCTGCGSVLEDQIIVSEVQFQENSGGGSSLIGQFVSSEGKKKIQHLASQLNLNNHCVDTAFNFYKMAVAKRMTMGRKSTHVIAACLYLVCRVEKTSRILDPCLYISRFAHALQFGDKTHEVSMTAMRLVSRMKRDWMSTGRRPSGLCGAESMSSPELSKKSSRLLEFEETPSSQLTIEEFQTIDLEEEQDPPCFTEGKKRAKKEEIEETLANQKPRGIWAAYAKMPDDSSSIASEMSSIGDLLDLDTSCDSGKHSSVDSSPSILKSTSDSDLESKLASQNHTDDSDKICEILKETDRVVSDTNIGSTFKDSELNSKLTDSDLNINDSVTGSKHLDKDTIASEIIMGEGVLNSEERSNVTCDTVGSLGFLDKVAPLDSGVSEIVSNCMVESNENSCDGMKEDEELDLTGIDDDEIDRLLLTEKEIQLKTKIWMTENADYLEEQKLKEEKRLKEAEEEAKKPPEKRRKKIQRKKKVPLPEATTPQEAIQRIIQEKRISCKINYDVLNDLNVRSASSVKSTVPTGGSILKETKGPVSRLHNTSVTFDLVTETPPAKKQRKEELPPILPQMDIKPTDKSTPDVVIESGPVQYEQKDDGYGEEEEDYFEEEDQHLSAAQMLGHTDVMIGIEIIHDDIH</sequence>
<evidence type="ECO:0000256" key="1">
    <source>
        <dbReference type="ARBA" id="ARBA00004123"/>
    </source>
</evidence>
<dbReference type="Gene3D" id="2.20.25.10">
    <property type="match status" value="1"/>
</dbReference>
<gene>
    <name evidence="14" type="ORF">MAR_001525</name>
</gene>
<dbReference type="InterPro" id="IPR000812">
    <property type="entry name" value="TFIIB"/>
</dbReference>
<dbReference type="InterPro" id="IPR013137">
    <property type="entry name" value="Znf_TFIIB"/>
</dbReference>
<organism evidence="14 15">
    <name type="scientific">Mya arenaria</name>
    <name type="common">Soft-shell clam</name>
    <dbReference type="NCBI Taxonomy" id="6604"/>
    <lineage>
        <taxon>Eukaryota</taxon>
        <taxon>Metazoa</taxon>
        <taxon>Spiralia</taxon>
        <taxon>Lophotrochozoa</taxon>
        <taxon>Mollusca</taxon>
        <taxon>Bivalvia</taxon>
        <taxon>Autobranchia</taxon>
        <taxon>Heteroconchia</taxon>
        <taxon>Euheterodonta</taxon>
        <taxon>Imparidentia</taxon>
        <taxon>Neoheterodontei</taxon>
        <taxon>Myida</taxon>
        <taxon>Myoidea</taxon>
        <taxon>Myidae</taxon>
        <taxon>Mya</taxon>
    </lineage>
</organism>
<dbReference type="PROSITE" id="PS51134">
    <property type="entry name" value="ZF_TFIIB"/>
    <property type="match status" value="1"/>
</dbReference>
<dbReference type="PANTHER" id="PTHR11618">
    <property type="entry name" value="TRANSCRIPTION INITIATION FACTOR IIB-RELATED"/>
    <property type="match status" value="1"/>
</dbReference>
<dbReference type="InterPro" id="IPR013150">
    <property type="entry name" value="TFIIB_cyclin"/>
</dbReference>
<feature type="compositionally biased region" description="Basic residues" evidence="12">
    <location>
        <begin position="484"/>
        <end position="497"/>
    </location>
</feature>
<comment type="similarity">
    <text evidence="2">Belongs to the TFIIB family.</text>
</comment>
<dbReference type="SMART" id="SM00385">
    <property type="entry name" value="CYCLIN"/>
    <property type="match status" value="1"/>
</dbReference>
<accession>A0ABY7FC14</accession>
<evidence type="ECO:0000256" key="7">
    <source>
        <dbReference type="ARBA" id="ARBA00023159"/>
    </source>
</evidence>
<proteinExistence type="inferred from homology"/>
<comment type="subcellular location">
    <subcellularLocation>
        <location evidence="1">Nucleus</location>
    </subcellularLocation>
</comment>
<keyword evidence="15" id="KW-1185">Reference proteome</keyword>
<evidence type="ECO:0000256" key="2">
    <source>
        <dbReference type="ARBA" id="ARBA00010857"/>
    </source>
</evidence>
<feature type="compositionally biased region" description="Basic and acidic residues" evidence="12">
    <location>
        <begin position="219"/>
        <end position="228"/>
    </location>
</feature>
<evidence type="ECO:0000256" key="5">
    <source>
        <dbReference type="ARBA" id="ARBA00022833"/>
    </source>
</evidence>
<evidence type="ECO:0000256" key="11">
    <source>
        <dbReference type="PROSITE-ProRule" id="PRU00469"/>
    </source>
</evidence>
<feature type="domain" description="TFIIB-type" evidence="13">
    <location>
        <begin position="2"/>
        <end position="33"/>
    </location>
</feature>
<feature type="region of interest" description="Disordered" evidence="12">
    <location>
        <begin position="210"/>
        <end position="232"/>
    </location>
</feature>
<dbReference type="InterPro" id="IPR036915">
    <property type="entry name" value="Cyclin-like_sf"/>
</dbReference>
<name>A0ABY7FC14_MYAAR</name>
<keyword evidence="7" id="KW-0010">Activator</keyword>
<evidence type="ECO:0000259" key="13">
    <source>
        <dbReference type="PROSITE" id="PS51134"/>
    </source>
</evidence>
<evidence type="ECO:0000313" key="15">
    <source>
        <dbReference type="Proteomes" id="UP001164746"/>
    </source>
</evidence>
<evidence type="ECO:0000256" key="10">
    <source>
        <dbReference type="ARBA" id="ARBA00031009"/>
    </source>
</evidence>
<evidence type="ECO:0000256" key="8">
    <source>
        <dbReference type="ARBA" id="ARBA00023163"/>
    </source>
</evidence>
<dbReference type="Pfam" id="PF07741">
    <property type="entry name" value="BRF1"/>
    <property type="match status" value="1"/>
</dbReference>
<keyword evidence="8" id="KW-0804">Transcription</keyword>
<feature type="region of interest" description="Disordered" evidence="12">
    <location>
        <begin position="273"/>
        <end position="306"/>
    </location>
</feature>
<dbReference type="PANTHER" id="PTHR11618:SF4">
    <property type="entry name" value="TRANSCRIPTION FACTOR IIIB 90 KDA SUBUNIT"/>
    <property type="match status" value="1"/>
</dbReference>
<keyword evidence="5" id="KW-0862">Zinc</keyword>